<dbReference type="PANTHER" id="PTHR43300">
    <property type="entry name" value="ACETYLTRANSFERASE"/>
    <property type="match status" value="1"/>
</dbReference>
<dbReference type="PANTHER" id="PTHR43300:SF7">
    <property type="entry name" value="UDP-N-ACETYLBACILLOSAMINE N-ACETYLTRANSFERASE"/>
    <property type="match status" value="1"/>
</dbReference>
<accession>A0A5C6W393</accession>
<dbReference type="GO" id="GO:0016740">
    <property type="term" value="F:transferase activity"/>
    <property type="evidence" value="ECO:0007669"/>
    <property type="project" value="UniProtKB-KW"/>
</dbReference>
<keyword evidence="1 6" id="KW-0808">Transferase</keyword>
<dbReference type="Gene3D" id="2.160.10.10">
    <property type="entry name" value="Hexapeptide repeat proteins"/>
    <property type="match status" value="1"/>
</dbReference>
<feature type="domain" description="PglD N-terminal" evidence="5">
    <location>
        <begin position="2"/>
        <end position="81"/>
    </location>
</feature>
<dbReference type="OrthoDB" id="9794407at2"/>
<protein>
    <submittedName>
        <fullName evidence="6">Acetyltransferase</fullName>
    </submittedName>
</protein>
<dbReference type="InterPro" id="IPR050179">
    <property type="entry name" value="Trans_hexapeptide_repeat"/>
</dbReference>
<dbReference type="PROSITE" id="PS00101">
    <property type="entry name" value="HEXAPEP_TRANSFERASES"/>
    <property type="match status" value="1"/>
</dbReference>
<comment type="caution">
    <text evidence="6">The sequence shown here is derived from an EMBL/GenBank/DDBJ whole genome shotgun (WGS) entry which is preliminary data.</text>
</comment>
<dbReference type="InterPro" id="IPR018357">
    <property type="entry name" value="Hexapep_transf_CS"/>
</dbReference>
<feature type="site" description="Increases basicity of active site His" evidence="3">
    <location>
        <position position="137"/>
    </location>
</feature>
<proteinExistence type="predicted"/>
<evidence type="ECO:0000256" key="1">
    <source>
        <dbReference type="ARBA" id="ARBA00022679"/>
    </source>
</evidence>
<dbReference type="Proteomes" id="UP000321363">
    <property type="component" value="Unassembled WGS sequence"/>
</dbReference>
<keyword evidence="7" id="KW-1185">Reference proteome</keyword>
<dbReference type="InterPro" id="IPR020019">
    <property type="entry name" value="AcTrfase_PglD-like"/>
</dbReference>
<dbReference type="RefSeq" id="WP_146946412.1">
    <property type="nucleotide sequence ID" value="NZ_VOQF01000002.1"/>
</dbReference>
<keyword evidence="2" id="KW-0677">Repeat</keyword>
<dbReference type="NCBIfam" id="TIGR03570">
    <property type="entry name" value="NeuD_NnaD"/>
    <property type="match status" value="1"/>
</dbReference>
<dbReference type="EMBL" id="VOQF01000002">
    <property type="protein sequence ID" value="TXC92369.1"/>
    <property type="molecule type" value="Genomic_DNA"/>
</dbReference>
<reference evidence="6 7" key="1">
    <citation type="journal article" date="2005" name="Int. J. Syst. Evol. Microbiol.">
        <title>Bacillus litoralis sp. nov., isolated from a tidal flat of the Yellow Sea in Korea.</title>
        <authorList>
            <person name="Yoon J.H."/>
            <person name="Oh T.K."/>
        </authorList>
    </citation>
    <scope>NUCLEOTIDE SEQUENCE [LARGE SCALE GENOMIC DNA]</scope>
    <source>
        <strain evidence="6 7">SW-211</strain>
    </source>
</reference>
<evidence type="ECO:0000313" key="7">
    <source>
        <dbReference type="Proteomes" id="UP000321363"/>
    </source>
</evidence>
<name>A0A5C6W393_9BACI</name>
<gene>
    <name evidence="6" type="ORF">FS935_04760</name>
</gene>
<feature type="binding site" evidence="4">
    <location>
        <position position="69"/>
    </location>
    <ligand>
        <name>substrate</name>
    </ligand>
</feature>
<evidence type="ECO:0000256" key="3">
    <source>
        <dbReference type="PIRSR" id="PIRSR620019-1"/>
    </source>
</evidence>
<organism evidence="6 7">
    <name type="scientific">Metabacillus litoralis</name>
    <dbReference type="NCBI Taxonomy" id="152268"/>
    <lineage>
        <taxon>Bacteria</taxon>
        <taxon>Bacillati</taxon>
        <taxon>Bacillota</taxon>
        <taxon>Bacilli</taxon>
        <taxon>Bacillales</taxon>
        <taxon>Bacillaceae</taxon>
        <taxon>Metabacillus</taxon>
    </lineage>
</organism>
<dbReference type="CDD" id="cd03360">
    <property type="entry name" value="LbH_AT_putative"/>
    <property type="match status" value="1"/>
</dbReference>
<dbReference type="SUPFAM" id="SSF51161">
    <property type="entry name" value="Trimeric LpxA-like enzymes"/>
    <property type="match status" value="1"/>
</dbReference>
<dbReference type="AlphaFoldDB" id="A0A5C6W393"/>
<dbReference type="InterPro" id="IPR041561">
    <property type="entry name" value="PglD_N"/>
</dbReference>
<evidence type="ECO:0000313" key="6">
    <source>
        <dbReference type="EMBL" id="TXC92369.1"/>
    </source>
</evidence>
<feature type="binding site" evidence="4">
    <location>
        <position position="145"/>
    </location>
    <ligand>
        <name>acetyl-CoA</name>
        <dbReference type="ChEBI" id="CHEBI:57288"/>
    </ligand>
</feature>
<sequence>MKIVLIGQGGHSKVIKDIILSYKENKVIGYLDDKYKDYHYENDQFSGPISSAQNIISRIDNVKFIIGIGDNKIRKSIFEQLDLSSDYYATLIHKSAIVSPSATIESGTVIMARAVINANSLIGKQSIINTGAIVEHDNEISDFVHISPNATLTGSVTINEGAHIGAGASVIPLVSIGEWSVIGAGAAVIDDIPANCVATGVPAKLKITLQRM</sequence>
<evidence type="ECO:0000259" key="5">
    <source>
        <dbReference type="Pfam" id="PF17836"/>
    </source>
</evidence>
<dbReference type="InterPro" id="IPR011004">
    <property type="entry name" value="Trimer_LpxA-like_sf"/>
</dbReference>
<evidence type="ECO:0000256" key="4">
    <source>
        <dbReference type="PIRSR" id="PIRSR620019-2"/>
    </source>
</evidence>
<dbReference type="Gene3D" id="3.40.50.20">
    <property type="match status" value="1"/>
</dbReference>
<evidence type="ECO:0000256" key="2">
    <source>
        <dbReference type="ARBA" id="ARBA00022737"/>
    </source>
</evidence>
<dbReference type="Pfam" id="PF17836">
    <property type="entry name" value="PglD_N"/>
    <property type="match status" value="1"/>
</dbReference>
<feature type="active site" description="Proton acceptor" evidence="3">
    <location>
        <position position="136"/>
    </location>
</feature>